<name>A0A645F1I7_9ZZZZ</name>
<proteinExistence type="predicted"/>
<protein>
    <submittedName>
        <fullName evidence="1">Uncharacterized protein</fullName>
    </submittedName>
</protein>
<dbReference type="EMBL" id="VSSQ01052387">
    <property type="protein sequence ID" value="MPN06484.1"/>
    <property type="molecule type" value="Genomic_DNA"/>
</dbReference>
<comment type="caution">
    <text evidence="1">The sequence shown here is derived from an EMBL/GenBank/DDBJ whole genome shotgun (WGS) entry which is preliminary data.</text>
</comment>
<organism evidence="1">
    <name type="scientific">bioreactor metagenome</name>
    <dbReference type="NCBI Taxonomy" id="1076179"/>
    <lineage>
        <taxon>unclassified sequences</taxon>
        <taxon>metagenomes</taxon>
        <taxon>ecological metagenomes</taxon>
    </lineage>
</organism>
<evidence type="ECO:0000313" key="1">
    <source>
        <dbReference type="EMBL" id="MPN06484.1"/>
    </source>
</evidence>
<dbReference type="AlphaFoldDB" id="A0A645F1I7"/>
<accession>A0A645F1I7</accession>
<gene>
    <name evidence="1" type="ORF">SDC9_153740</name>
</gene>
<sequence>MVRFEFNQPERPNLLILSDSQGRPIRKLLASHFNRTIYLDDAQTNRLDLNSVIQENDIDVVVFVGQFSLFQGYTGG</sequence>
<reference evidence="1" key="1">
    <citation type="submission" date="2019-08" db="EMBL/GenBank/DDBJ databases">
        <authorList>
            <person name="Kucharzyk K."/>
            <person name="Murdoch R.W."/>
            <person name="Higgins S."/>
            <person name="Loffler F."/>
        </authorList>
    </citation>
    <scope>NUCLEOTIDE SEQUENCE</scope>
</reference>